<name>A0A011PP50_9PROT</name>
<accession>A0A011PP50</accession>
<dbReference type="EMBL" id="JEMX01000065">
    <property type="protein sequence ID" value="EXI78792.1"/>
    <property type="molecule type" value="Genomic_DNA"/>
</dbReference>
<sequence length="173" mass="19230">MYLVIDKSTKAILHMSNSFPGEEKKPEEVFPGFEAATMEFGRSPEQYIPVNFVIENGVVRDLEPQPAMVEAAGPSPTVETLAQARERQLQQFSQRSLELRRRLIPEHQLQNAALGVYDEDRVQAIRATVQAFRDEYHRLEAAVAKARSIKALAAIEPAFPGAIVMPKSSAEPG</sequence>
<evidence type="ECO:0000313" key="2">
    <source>
        <dbReference type="Proteomes" id="UP000021816"/>
    </source>
</evidence>
<evidence type="ECO:0000313" key="1">
    <source>
        <dbReference type="EMBL" id="EXI78792.1"/>
    </source>
</evidence>
<gene>
    <name evidence="1" type="ORF">AW10_02782</name>
</gene>
<comment type="caution">
    <text evidence="1">The sequence shown here is derived from an EMBL/GenBank/DDBJ whole genome shotgun (WGS) entry which is preliminary data.</text>
</comment>
<dbReference type="PATRIC" id="fig|1454003.3.peg.2839"/>
<dbReference type="STRING" id="1454003.AW10_02782"/>
<organism evidence="1 2">
    <name type="scientific">Candidatus Accumulibacter appositus</name>
    <dbReference type="NCBI Taxonomy" id="1454003"/>
    <lineage>
        <taxon>Bacteria</taxon>
        <taxon>Pseudomonadati</taxon>
        <taxon>Pseudomonadota</taxon>
        <taxon>Betaproteobacteria</taxon>
        <taxon>Candidatus Accumulibacter</taxon>
    </lineage>
</organism>
<proteinExistence type="predicted"/>
<dbReference type="AlphaFoldDB" id="A0A011PP50"/>
<reference evidence="1 2" key="1">
    <citation type="submission" date="2014-02" db="EMBL/GenBank/DDBJ databases">
        <title>Expanding our view of genomic diversity in Candidatus Accumulibacter clades.</title>
        <authorList>
            <person name="Skennerton C.T."/>
            <person name="Barr J.J."/>
            <person name="Slater F.R."/>
            <person name="Bond P.L."/>
            <person name="Tyson G.W."/>
        </authorList>
    </citation>
    <scope>NUCLEOTIDE SEQUENCE [LARGE SCALE GENOMIC DNA]</scope>
    <source>
        <strain evidence="2">BA-92</strain>
    </source>
</reference>
<protein>
    <submittedName>
        <fullName evidence="1">Uncharacterized protein</fullName>
    </submittedName>
</protein>
<dbReference type="Proteomes" id="UP000021816">
    <property type="component" value="Unassembled WGS sequence"/>
</dbReference>